<keyword evidence="3" id="KW-1133">Transmembrane helix</keyword>
<name>A0A7J7JSM6_BUGNE</name>
<dbReference type="PROSITE" id="PS50097">
    <property type="entry name" value="BTB"/>
    <property type="match status" value="1"/>
</dbReference>
<dbReference type="InterPro" id="IPR011333">
    <property type="entry name" value="SKP1/BTB/POZ_sf"/>
</dbReference>
<evidence type="ECO:0000256" key="2">
    <source>
        <dbReference type="ARBA" id="ARBA00022737"/>
    </source>
</evidence>
<dbReference type="AlphaFoldDB" id="A0A7J7JSM6"/>
<dbReference type="Gene3D" id="1.25.40.420">
    <property type="match status" value="1"/>
</dbReference>
<gene>
    <name evidence="5" type="ORF">EB796_012330</name>
</gene>
<dbReference type="Pfam" id="PF00651">
    <property type="entry name" value="BTB"/>
    <property type="match status" value="1"/>
</dbReference>
<dbReference type="InterPro" id="IPR017096">
    <property type="entry name" value="BTB-kelch_protein"/>
</dbReference>
<organism evidence="5 6">
    <name type="scientific">Bugula neritina</name>
    <name type="common">Brown bryozoan</name>
    <name type="synonym">Sertularia neritina</name>
    <dbReference type="NCBI Taxonomy" id="10212"/>
    <lineage>
        <taxon>Eukaryota</taxon>
        <taxon>Metazoa</taxon>
        <taxon>Spiralia</taxon>
        <taxon>Lophotrochozoa</taxon>
        <taxon>Bryozoa</taxon>
        <taxon>Gymnolaemata</taxon>
        <taxon>Cheilostomatida</taxon>
        <taxon>Flustrina</taxon>
        <taxon>Buguloidea</taxon>
        <taxon>Bugulidae</taxon>
        <taxon>Bugula</taxon>
    </lineage>
</organism>
<protein>
    <submittedName>
        <fullName evidence="5">KLHL18</fullName>
    </submittedName>
</protein>
<dbReference type="PANTHER" id="PTHR24412">
    <property type="entry name" value="KELCH PROTEIN"/>
    <property type="match status" value="1"/>
</dbReference>
<dbReference type="Pfam" id="PF07707">
    <property type="entry name" value="BACK"/>
    <property type="match status" value="1"/>
</dbReference>
<dbReference type="SMART" id="SM00875">
    <property type="entry name" value="BACK"/>
    <property type="match status" value="1"/>
</dbReference>
<keyword evidence="1" id="KW-0880">Kelch repeat</keyword>
<dbReference type="SUPFAM" id="SSF50965">
    <property type="entry name" value="Galactose oxidase, central domain"/>
    <property type="match status" value="1"/>
</dbReference>
<dbReference type="Proteomes" id="UP000593567">
    <property type="component" value="Unassembled WGS sequence"/>
</dbReference>
<evidence type="ECO:0000256" key="1">
    <source>
        <dbReference type="ARBA" id="ARBA00022441"/>
    </source>
</evidence>
<dbReference type="EMBL" id="VXIV02001821">
    <property type="protein sequence ID" value="KAF6029360.1"/>
    <property type="molecule type" value="Genomic_DNA"/>
</dbReference>
<dbReference type="SMART" id="SM00225">
    <property type="entry name" value="BTB"/>
    <property type="match status" value="1"/>
</dbReference>
<comment type="caution">
    <text evidence="5">The sequence shown here is derived from an EMBL/GenBank/DDBJ whole genome shotgun (WGS) entry which is preliminary data.</text>
</comment>
<dbReference type="SMART" id="SM00612">
    <property type="entry name" value="Kelch"/>
    <property type="match status" value="5"/>
</dbReference>
<evidence type="ECO:0000313" key="6">
    <source>
        <dbReference type="Proteomes" id="UP000593567"/>
    </source>
</evidence>
<dbReference type="Pfam" id="PF01344">
    <property type="entry name" value="Kelch_1"/>
    <property type="match status" value="5"/>
</dbReference>
<proteinExistence type="predicted"/>
<dbReference type="FunFam" id="3.30.710.10:FF:000001">
    <property type="entry name" value="Kelch-like family member 20"/>
    <property type="match status" value="1"/>
</dbReference>
<dbReference type="FunFam" id="1.25.40.420:FF:000001">
    <property type="entry name" value="Kelch-like family member 12"/>
    <property type="match status" value="1"/>
</dbReference>
<evidence type="ECO:0000259" key="4">
    <source>
        <dbReference type="PROSITE" id="PS50097"/>
    </source>
</evidence>
<dbReference type="InterPro" id="IPR011043">
    <property type="entry name" value="Gal_Oxase/kelch_b-propeller"/>
</dbReference>
<dbReference type="PIRSF" id="PIRSF037037">
    <property type="entry name" value="Kelch-like_protein_gigaxonin"/>
    <property type="match status" value="1"/>
</dbReference>
<dbReference type="InterPro" id="IPR006652">
    <property type="entry name" value="Kelch_1"/>
</dbReference>
<dbReference type="PANTHER" id="PTHR24412:SF497">
    <property type="entry name" value="KELCH-LIKE PROTEIN 18"/>
    <property type="match status" value="1"/>
</dbReference>
<dbReference type="InterPro" id="IPR000210">
    <property type="entry name" value="BTB/POZ_dom"/>
</dbReference>
<dbReference type="InterPro" id="IPR030603">
    <property type="entry name" value="KLHL18_BTB/POZ"/>
</dbReference>
<keyword evidence="6" id="KW-1185">Reference proteome</keyword>
<dbReference type="InterPro" id="IPR015915">
    <property type="entry name" value="Kelch-typ_b-propeller"/>
</dbReference>
<dbReference type="Gene3D" id="2.120.10.80">
    <property type="entry name" value="Kelch-type beta propeller"/>
    <property type="match status" value="1"/>
</dbReference>
<dbReference type="OrthoDB" id="45365at2759"/>
<reference evidence="5" key="1">
    <citation type="submission" date="2020-06" db="EMBL/GenBank/DDBJ databases">
        <title>Draft genome of Bugula neritina, a colonial animal packing powerful symbionts and potential medicines.</title>
        <authorList>
            <person name="Rayko M."/>
        </authorList>
    </citation>
    <scope>NUCLEOTIDE SEQUENCE [LARGE SCALE GENOMIC DNA]</scope>
    <source>
        <strain evidence="5">Kwan_BN1</strain>
    </source>
</reference>
<dbReference type="InterPro" id="IPR011705">
    <property type="entry name" value="BACK"/>
</dbReference>
<keyword evidence="2" id="KW-0677">Repeat</keyword>
<evidence type="ECO:0000256" key="3">
    <source>
        <dbReference type="SAM" id="Phobius"/>
    </source>
</evidence>
<dbReference type="Gene3D" id="3.30.710.10">
    <property type="entry name" value="Potassium Channel Kv1.1, Chain A"/>
    <property type="match status" value="1"/>
</dbReference>
<feature type="transmembrane region" description="Helical" evidence="3">
    <location>
        <begin position="412"/>
        <end position="430"/>
    </location>
</feature>
<keyword evidence="3" id="KW-0472">Membrane</keyword>
<evidence type="ECO:0000313" key="5">
    <source>
        <dbReference type="EMBL" id="KAF6029360.1"/>
    </source>
</evidence>
<keyword evidence="3" id="KW-0812">Transmembrane</keyword>
<feature type="domain" description="BTB" evidence="4">
    <location>
        <begin position="33"/>
        <end position="100"/>
    </location>
</feature>
<sequence length="605" mass="67625">MMADEKVVIFENVNLPAQGFAHMEEIRRQGKLCDVTLKVGDEKFTAHRIVLASTIPYFEAMFTHNMVESKRDEICMQGIEASALEALVNFAYTGKVQISDENVQSLLIGANFLNLYEVKESCCEFITTRLSPANVLGARQFGDQLMEPTIVTCCNSYINRHFTDVTGSEEFNNLPKSDVIDIISRDELNISSEEQVFEASLEWVKQSPEERAEFLPDLVAQVRLPLLTPHYLADVVGTEELIKSSLPCRDLLDEAKDFHLMPERRHHMNSSRTRPRLCTEIVEYIVAVGGLTSSGDSVCTVEIFNPLVGKWTKSTPMRTLRSRVGVSVLDGELYAIGGYNGTARLDTVEVFEPSTMEWKAVAPLTCPRRWRSLTRMTRPRSAAGIVAFDGKIYALGGHDGLSILTLIKVSRVLIYYFLYFIVILLLDILITGKLELNCKTTYYLSLLHSKVECYNKTTRQWVSVCPMQSRRCRLGAVALNGRLYAAGGYDGQRFLKTCEYYDPLLNKWKSVAPMTVPRSRVALVASCGKLYAIGGYDGQNNLTCVEMYDPALDEWVLAPPMVAHEGGVGVGVIPKAFDCKDAFKSAKSLISQSSFSSLRTKAKYS</sequence>
<dbReference type="SUPFAM" id="SSF54695">
    <property type="entry name" value="POZ domain"/>
    <property type="match status" value="1"/>
</dbReference>
<dbReference type="CDD" id="cd18247">
    <property type="entry name" value="BTB_POZ_KLHL18"/>
    <property type="match status" value="1"/>
</dbReference>
<accession>A0A7J7JSM6</accession>